<dbReference type="Proteomes" id="UP000268350">
    <property type="component" value="Unassembled WGS sequence"/>
</dbReference>
<dbReference type="PANTHER" id="PTHR11985">
    <property type="entry name" value="GLYCEROL-3-PHOSPHATE DEHYDROGENASE"/>
    <property type="match status" value="1"/>
</dbReference>
<evidence type="ECO:0000256" key="7">
    <source>
        <dbReference type="RuleBase" id="RU361217"/>
    </source>
</evidence>
<evidence type="ECO:0000313" key="12">
    <source>
        <dbReference type="Proteomes" id="UP000268350"/>
    </source>
</evidence>
<dbReference type="InterPro" id="IPR000447">
    <property type="entry name" value="G3P_DH_FAD-dep"/>
</dbReference>
<feature type="region of interest" description="Disordered" evidence="8">
    <location>
        <begin position="41"/>
        <end position="61"/>
    </location>
</feature>
<keyword evidence="6 7" id="KW-0560">Oxidoreductase</keyword>
<dbReference type="Pfam" id="PF16901">
    <property type="entry name" value="DAO_C"/>
    <property type="match status" value="1"/>
</dbReference>
<dbReference type="PANTHER" id="PTHR11985:SF15">
    <property type="entry name" value="GLYCEROL-3-PHOSPHATE DEHYDROGENASE, MITOCHONDRIAL"/>
    <property type="match status" value="1"/>
</dbReference>
<dbReference type="STRING" id="7266.A0A3B0K336"/>
<feature type="domain" description="FAD dependent oxidoreductase" evidence="9">
    <location>
        <begin position="127"/>
        <end position="456"/>
    </location>
</feature>
<keyword evidence="4 7" id="KW-0285">Flavoprotein</keyword>
<evidence type="ECO:0000256" key="1">
    <source>
        <dbReference type="ARBA" id="ARBA00001974"/>
    </source>
</evidence>
<dbReference type="AlphaFoldDB" id="A0A3B0K336"/>
<reference evidence="12" key="1">
    <citation type="submission" date="2018-01" db="EMBL/GenBank/DDBJ databases">
        <authorList>
            <person name="Alioto T."/>
            <person name="Alioto T."/>
        </authorList>
    </citation>
    <scope>NUCLEOTIDE SEQUENCE [LARGE SCALE GENOMIC DNA]</scope>
</reference>
<gene>
    <name evidence="11" type="ORF">DGUA_6G014159</name>
</gene>
<sequence length="665" mass="73081">MLPASVRRAVACPLPPNPHPHFHPSGAVAVLVHFGNSTRKTKVKDIESQAMPEPHRPPRPRKRLRQCLRPQVSADASASASAGVRVRHLATLLIINAAVTMLMTATPTLAEIPSKEQLKALSDNIFDVLVIGGGATGCGCALDAASRGLKTALLEVSDFGSGSSSKSSKLLHGGLRSLQSALRARDTKQLLRMYDDFQERALFLKTAPHLVKPVAMVMPIEEYGDLPRHWLLLKLYDLLAGGSKLKASHFLSAKQTHFACPMLRMDNLKGSLVSYELQMDDARLCLALALTAARQGASVANYVQVQQLSPPDLTGIRLVIAKDLLSQQQLAVRATCVINAAGAFADYVRLMDSKQSVAIARPTAGTHIVLPGYFARNCAVHGLRPGEVFAMPWQGHTLVGSSDGALGLEPMQTEVDELLDKFRQKIRQDVLLSKKHVLSAWKGLWPSVAGPGSRRPLLLGSERRLLTIASGDWTNYRAMAEDTLDGAIKMLRLHPQSECCTHRLPLEGARHWTKELPLELMRSFDLPANVAHHLSESYGTNAFTLLSAFDGCHGRLHDQLPHIEAEVHYAVLFEYALTAVDVLARRMRVAFVDVAAAMQMLPRVVQIMGWRLNWTTAVQEDQMLRTVRFLQAEMGMGTVALSDSMTIAQSEMDKRIVTKKYPEIY</sequence>
<evidence type="ECO:0000256" key="5">
    <source>
        <dbReference type="ARBA" id="ARBA00022827"/>
    </source>
</evidence>
<dbReference type="Gene3D" id="1.10.8.870">
    <property type="entry name" value="Alpha-glycerophosphate oxidase, cap domain"/>
    <property type="match status" value="1"/>
</dbReference>
<dbReference type="Gene3D" id="3.50.50.60">
    <property type="entry name" value="FAD/NAD(P)-binding domain"/>
    <property type="match status" value="1"/>
</dbReference>
<evidence type="ECO:0000256" key="8">
    <source>
        <dbReference type="SAM" id="MobiDB-lite"/>
    </source>
</evidence>
<dbReference type="EC" id="1.1.5.3" evidence="3 7"/>
<dbReference type="GO" id="GO:0005739">
    <property type="term" value="C:mitochondrion"/>
    <property type="evidence" value="ECO:0007669"/>
    <property type="project" value="TreeGrafter"/>
</dbReference>
<name>A0A3B0K336_DROGU</name>
<evidence type="ECO:0000256" key="6">
    <source>
        <dbReference type="ARBA" id="ARBA00023002"/>
    </source>
</evidence>
<evidence type="ECO:0000259" key="10">
    <source>
        <dbReference type="Pfam" id="PF16901"/>
    </source>
</evidence>
<dbReference type="PRINTS" id="PR01001">
    <property type="entry name" value="FADG3PDH"/>
</dbReference>
<keyword evidence="5" id="KW-0274">FAD</keyword>
<dbReference type="InterPro" id="IPR031656">
    <property type="entry name" value="DAO_C"/>
</dbReference>
<evidence type="ECO:0000256" key="3">
    <source>
        <dbReference type="ARBA" id="ARBA00013029"/>
    </source>
</evidence>
<dbReference type="GO" id="GO:0006072">
    <property type="term" value="P:glycerol-3-phosphate metabolic process"/>
    <property type="evidence" value="ECO:0007669"/>
    <property type="project" value="UniProtKB-UniRule"/>
</dbReference>
<dbReference type="EMBL" id="OUUW01000006">
    <property type="protein sequence ID" value="SPP82320.1"/>
    <property type="molecule type" value="Genomic_DNA"/>
</dbReference>
<protein>
    <recommendedName>
        <fullName evidence="3 7">Glycerol-3-phosphate dehydrogenase</fullName>
        <ecNumber evidence="3 7">1.1.5.3</ecNumber>
    </recommendedName>
</protein>
<evidence type="ECO:0000256" key="4">
    <source>
        <dbReference type="ARBA" id="ARBA00022630"/>
    </source>
</evidence>
<evidence type="ECO:0000313" key="11">
    <source>
        <dbReference type="EMBL" id="SPP82320.1"/>
    </source>
</evidence>
<dbReference type="GO" id="GO:0004368">
    <property type="term" value="F:glycerol-3-phosphate dehydrogenase (quinone) activity"/>
    <property type="evidence" value="ECO:0007669"/>
    <property type="project" value="UniProtKB-EC"/>
</dbReference>
<proteinExistence type="inferred from homology"/>
<feature type="domain" description="Alpha-glycerophosphate oxidase C-terminal" evidence="10">
    <location>
        <begin position="499"/>
        <end position="617"/>
    </location>
</feature>
<dbReference type="Gene3D" id="3.30.9.10">
    <property type="entry name" value="D-Amino Acid Oxidase, subunit A, domain 2"/>
    <property type="match status" value="1"/>
</dbReference>
<dbReference type="OrthoDB" id="264015at2759"/>
<accession>A0A3B0K336</accession>
<dbReference type="PROSITE" id="PS00977">
    <property type="entry name" value="FAD_G3PDH_1"/>
    <property type="match status" value="1"/>
</dbReference>
<dbReference type="Pfam" id="PF01266">
    <property type="entry name" value="DAO"/>
    <property type="match status" value="1"/>
</dbReference>
<organism evidence="11 12">
    <name type="scientific">Drosophila guanche</name>
    <name type="common">Fruit fly</name>
    <dbReference type="NCBI Taxonomy" id="7266"/>
    <lineage>
        <taxon>Eukaryota</taxon>
        <taxon>Metazoa</taxon>
        <taxon>Ecdysozoa</taxon>
        <taxon>Arthropoda</taxon>
        <taxon>Hexapoda</taxon>
        <taxon>Insecta</taxon>
        <taxon>Pterygota</taxon>
        <taxon>Neoptera</taxon>
        <taxon>Endopterygota</taxon>
        <taxon>Diptera</taxon>
        <taxon>Brachycera</taxon>
        <taxon>Muscomorpha</taxon>
        <taxon>Ephydroidea</taxon>
        <taxon>Drosophilidae</taxon>
        <taxon>Drosophila</taxon>
        <taxon>Sophophora</taxon>
    </lineage>
</organism>
<comment type="catalytic activity">
    <reaction evidence="7">
        <text>a quinone + sn-glycerol 3-phosphate = dihydroxyacetone phosphate + a quinol</text>
        <dbReference type="Rhea" id="RHEA:18977"/>
        <dbReference type="ChEBI" id="CHEBI:24646"/>
        <dbReference type="ChEBI" id="CHEBI:57597"/>
        <dbReference type="ChEBI" id="CHEBI:57642"/>
        <dbReference type="ChEBI" id="CHEBI:132124"/>
        <dbReference type="EC" id="1.1.5.3"/>
    </reaction>
</comment>
<evidence type="ECO:0000256" key="2">
    <source>
        <dbReference type="ARBA" id="ARBA00007330"/>
    </source>
</evidence>
<evidence type="ECO:0000259" key="9">
    <source>
        <dbReference type="Pfam" id="PF01266"/>
    </source>
</evidence>
<dbReference type="InterPro" id="IPR036188">
    <property type="entry name" value="FAD/NAD-bd_sf"/>
</dbReference>
<dbReference type="InterPro" id="IPR038299">
    <property type="entry name" value="DAO_C_sf"/>
</dbReference>
<comment type="cofactor">
    <cofactor evidence="1 7">
        <name>FAD</name>
        <dbReference type="ChEBI" id="CHEBI:57692"/>
    </cofactor>
</comment>
<dbReference type="OMA" id="SAWKGLW"/>
<dbReference type="InterPro" id="IPR006076">
    <property type="entry name" value="FAD-dep_OxRdtase"/>
</dbReference>
<dbReference type="SUPFAM" id="SSF51905">
    <property type="entry name" value="FAD/NAD(P)-binding domain"/>
    <property type="match status" value="1"/>
</dbReference>
<comment type="similarity">
    <text evidence="2 7">Belongs to the FAD-dependent glycerol-3-phosphate dehydrogenase family.</text>
</comment>
<keyword evidence="12" id="KW-1185">Reference proteome</keyword>